<dbReference type="PANTHER" id="PTHR12526:SF638">
    <property type="entry name" value="SPORE COAT PROTEIN SA"/>
    <property type="match status" value="1"/>
</dbReference>
<gene>
    <name evidence="3" type="ORF">GCM10011323_31440</name>
</gene>
<dbReference type="RefSeq" id="WP_188502488.1">
    <property type="nucleotide sequence ID" value="NZ_BMFP01000006.1"/>
</dbReference>
<dbReference type="Gene3D" id="3.40.50.2000">
    <property type="entry name" value="Glycogen Phosphorylase B"/>
    <property type="match status" value="2"/>
</dbReference>
<keyword evidence="3" id="KW-0808">Transferase</keyword>
<sequence length="374" mass="42387">MKKLAIIAGYAPSLLNFRLDLIQAYQNMGFEVYAFAPAEEINFELLESFKNLNIHFKDIPSNRTSLNPFSDYKFYRVLKNELHRIKPEIVISYTIKPVIYGCLAARNLKNVKNVALITGRGSAFEKGGIKRWILGNMVSLLYRKSLSKATHIIFQNENDLTFFKQRGIIKKGTKTKIVDGSGINLDKFQLSQPISNPVSFLLICRLIKEKGVIEFIKASEILKEKYPNASFKILGPPDSNPNGIAIEDLNPYIEKGIITYLGRTNNVLPYFQNSSVFVLPTYYNEGLPRTLLEALATGKPIITTDHPGCKETVISNQNGYLIPIKDVEQLAIAMERYINSDQLIEKHGKESRKLAESKFDVNIINKDMINFIEV</sequence>
<dbReference type="CDD" id="cd03808">
    <property type="entry name" value="GT4_CapM-like"/>
    <property type="match status" value="1"/>
</dbReference>
<dbReference type="EMBL" id="BMFP01000006">
    <property type="protein sequence ID" value="GGG25396.1"/>
    <property type="molecule type" value="Genomic_DNA"/>
</dbReference>
<comment type="caution">
    <text evidence="3">The sequence shown here is derived from an EMBL/GenBank/DDBJ whole genome shotgun (WGS) entry which is preliminary data.</text>
</comment>
<evidence type="ECO:0000313" key="4">
    <source>
        <dbReference type="Proteomes" id="UP000634043"/>
    </source>
</evidence>
<keyword evidence="4" id="KW-1185">Reference proteome</keyword>
<organism evidence="3 4">
    <name type="scientific">Pontibacter amylolyticus</name>
    <dbReference type="NCBI Taxonomy" id="1424080"/>
    <lineage>
        <taxon>Bacteria</taxon>
        <taxon>Pseudomonadati</taxon>
        <taxon>Bacteroidota</taxon>
        <taxon>Cytophagia</taxon>
        <taxon>Cytophagales</taxon>
        <taxon>Hymenobacteraceae</taxon>
        <taxon>Pontibacter</taxon>
    </lineage>
</organism>
<dbReference type="PANTHER" id="PTHR12526">
    <property type="entry name" value="GLYCOSYLTRANSFERASE"/>
    <property type="match status" value="1"/>
</dbReference>
<evidence type="ECO:0000313" key="3">
    <source>
        <dbReference type="EMBL" id="GGG25396.1"/>
    </source>
</evidence>
<accession>A0ABQ1WD03</accession>
<evidence type="ECO:0000259" key="2">
    <source>
        <dbReference type="Pfam" id="PF13439"/>
    </source>
</evidence>
<dbReference type="InterPro" id="IPR001296">
    <property type="entry name" value="Glyco_trans_1"/>
</dbReference>
<feature type="domain" description="Glycosyl transferase family 1" evidence="1">
    <location>
        <begin position="197"/>
        <end position="353"/>
    </location>
</feature>
<dbReference type="Pfam" id="PF00534">
    <property type="entry name" value="Glycos_transf_1"/>
    <property type="match status" value="1"/>
</dbReference>
<proteinExistence type="predicted"/>
<evidence type="ECO:0000259" key="1">
    <source>
        <dbReference type="Pfam" id="PF00534"/>
    </source>
</evidence>
<reference evidence="4" key="1">
    <citation type="journal article" date="2019" name="Int. J. Syst. Evol. Microbiol.">
        <title>The Global Catalogue of Microorganisms (GCM) 10K type strain sequencing project: providing services to taxonomists for standard genome sequencing and annotation.</title>
        <authorList>
            <consortium name="The Broad Institute Genomics Platform"/>
            <consortium name="The Broad Institute Genome Sequencing Center for Infectious Disease"/>
            <person name="Wu L."/>
            <person name="Ma J."/>
        </authorList>
    </citation>
    <scope>NUCLEOTIDE SEQUENCE [LARGE SCALE GENOMIC DNA]</scope>
    <source>
        <strain evidence="4">CGMCC 1.12749</strain>
    </source>
</reference>
<dbReference type="SUPFAM" id="SSF53756">
    <property type="entry name" value="UDP-Glycosyltransferase/glycogen phosphorylase"/>
    <property type="match status" value="1"/>
</dbReference>
<name>A0ABQ1WD03_9BACT</name>
<dbReference type="Proteomes" id="UP000634043">
    <property type="component" value="Unassembled WGS sequence"/>
</dbReference>
<feature type="domain" description="Glycosyltransferase subfamily 4-like N-terminal" evidence="2">
    <location>
        <begin position="19"/>
        <end position="156"/>
    </location>
</feature>
<protein>
    <submittedName>
        <fullName evidence="3">Glycosyl transferase</fullName>
    </submittedName>
</protein>
<dbReference type="GO" id="GO:0016740">
    <property type="term" value="F:transferase activity"/>
    <property type="evidence" value="ECO:0007669"/>
    <property type="project" value="UniProtKB-KW"/>
</dbReference>
<dbReference type="InterPro" id="IPR028098">
    <property type="entry name" value="Glyco_trans_4-like_N"/>
</dbReference>
<dbReference type="Pfam" id="PF13439">
    <property type="entry name" value="Glyco_transf_4"/>
    <property type="match status" value="1"/>
</dbReference>